<sequence>MDSTWPIPIGGTLRRRRVHELIGGQQQQGISTPRGNPNILIFTDPHKGQRYGYDLHEGLRTDGIYAYTGEGTRGDQQFLRGNAALISSVKDGRLIRLFTVQGVDATYVGAFTLADPPFEYKEIPDVDGAMRRGIIFLLAPVDADVARLVVRDGPQLLQPVIADWIQPDSGGFTIDLQPREIEMSRVEFDLQASFGNWLKSKHHVVHALSLPAGNTRIRPDIYDSTAGEVIEAKKSTARSYVRMAIGQSLDYANNARRVGIHAKPAILLPGRTEDDLNDLCQRLNVRVHTRDGNVFRESAW</sequence>
<dbReference type="RefSeq" id="WP_151423321.1">
    <property type="nucleotide sequence ID" value="NZ_WBJX01000002.1"/>
</dbReference>
<evidence type="ECO:0000313" key="3">
    <source>
        <dbReference type="Proteomes" id="UP000490386"/>
    </source>
</evidence>
<feature type="domain" description="ScoMcrA-like SRA" evidence="1">
    <location>
        <begin position="14"/>
        <end position="145"/>
    </location>
</feature>
<protein>
    <recommendedName>
        <fullName evidence="1">ScoMcrA-like SRA domain-containing protein</fullName>
    </recommendedName>
</protein>
<dbReference type="AlphaFoldDB" id="A0A7J5B2K4"/>
<dbReference type="Pfam" id="PF26348">
    <property type="entry name" value="SRA_ScoMcrA"/>
    <property type="match status" value="1"/>
</dbReference>
<evidence type="ECO:0000259" key="1">
    <source>
        <dbReference type="Pfam" id="PF26348"/>
    </source>
</evidence>
<dbReference type="InterPro" id="IPR058712">
    <property type="entry name" value="SRA_ScoMcrA"/>
</dbReference>
<accession>A0A7J5B2K4</accession>
<evidence type="ECO:0000313" key="2">
    <source>
        <dbReference type="EMBL" id="KAB1638232.1"/>
    </source>
</evidence>
<organism evidence="2 3">
    <name type="scientific">Pseudoclavibacter terrae</name>
    <dbReference type="NCBI Taxonomy" id="1530195"/>
    <lineage>
        <taxon>Bacteria</taxon>
        <taxon>Bacillati</taxon>
        <taxon>Actinomycetota</taxon>
        <taxon>Actinomycetes</taxon>
        <taxon>Micrococcales</taxon>
        <taxon>Microbacteriaceae</taxon>
        <taxon>Pseudoclavibacter</taxon>
    </lineage>
</organism>
<proteinExistence type="predicted"/>
<keyword evidence="3" id="KW-1185">Reference proteome</keyword>
<comment type="caution">
    <text evidence="2">The sequence shown here is derived from an EMBL/GenBank/DDBJ whole genome shotgun (WGS) entry which is preliminary data.</text>
</comment>
<reference evidence="2 3" key="1">
    <citation type="submission" date="2019-09" db="EMBL/GenBank/DDBJ databases">
        <title>Phylogeny of genus Pseudoclavibacter and closely related genus.</title>
        <authorList>
            <person name="Li Y."/>
        </authorList>
    </citation>
    <scope>NUCLEOTIDE SEQUENCE [LARGE SCALE GENOMIC DNA]</scope>
    <source>
        <strain evidence="2 3">THG-MD12</strain>
    </source>
</reference>
<gene>
    <name evidence="2" type="ORF">F8O03_07475</name>
</gene>
<dbReference type="Proteomes" id="UP000490386">
    <property type="component" value="Unassembled WGS sequence"/>
</dbReference>
<dbReference type="OrthoDB" id="4939521at2"/>
<name>A0A7J5B2K4_9MICO</name>
<dbReference type="EMBL" id="WBJX01000002">
    <property type="protein sequence ID" value="KAB1638232.1"/>
    <property type="molecule type" value="Genomic_DNA"/>
</dbReference>